<dbReference type="InterPro" id="IPR015421">
    <property type="entry name" value="PyrdxlP-dep_Trfase_major"/>
</dbReference>
<evidence type="ECO:0000256" key="3">
    <source>
        <dbReference type="ARBA" id="ARBA00022898"/>
    </source>
</evidence>
<dbReference type="GO" id="GO:0030170">
    <property type="term" value="F:pyridoxal phosphate binding"/>
    <property type="evidence" value="ECO:0007669"/>
    <property type="project" value="InterPro"/>
</dbReference>
<evidence type="ECO:0000256" key="7">
    <source>
        <dbReference type="ARBA" id="ARBA00047625"/>
    </source>
</evidence>
<dbReference type="RefSeq" id="WP_185663450.1">
    <property type="nucleotide sequence ID" value="NZ_JACLAW010000004.1"/>
</dbReference>
<protein>
    <submittedName>
        <fullName evidence="10">Cystathionine beta-lyase</fullName>
        <ecNumber evidence="10">4.4.1.8</ecNumber>
    </submittedName>
</protein>
<dbReference type="GO" id="GO:0019450">
    <property type="term" value="P:L-cysteine catabolic process to pyruvate"/>
    <property type="evidence" value="ECO:0007669"/>
    <property type="project" value="TreeGrafter"/>
</dbReference>
<dbReference type="InterPro" id="IPR054542">
    <property type="entry name" value="Cys_met_metab_PP"/>
</dbReference>
<dbReference type="EC" id="4.4.1.8" evidence="10"/>
<dbReference type="InterPro" id="IPR015424">
    <property type="entry name" value="PyrdxlP-dep_Trfase"/>
</dbReference>
<evidence type="ECO:0000313" key="10">
    <source>
        <dbReference type="EMBL" id="MBC2665190.1"/>
    </source>
</evidence>
<dbReference type="GO" id="GO:0019346">
    <property type="term" value="P:transsulfuration"/>
    <property type="evidence" value="ECO:0007669"/>
    <property type="project" value="InterPro"/>
</dbReference>
<evidence type="ECO:0000256" key="8">
    <source>
        <dbReference type="PIRSR" id="PIRSR001434-2"/>
    </source>
</evidence>
<dbReference type="PROSITE" id="PS00868">
    <property type="entry name" value="CYS_MET_METAB_PP"/>
    <property type="match status" value="1"/>
</dbReference>
<keyword evidence="3 8" id="KW-0663">Pyridoxal phosphate</keyword>
<accession>A0A7X1KLF6</accession>
<evidence type="ECO:0000256" key="4">
    <source>
        <dbReference type="ARBA" id="ARBA00023239"/>
    </source>
</evidence>
<evidence type="ECO:0000256" key="5">
    <source>
        <dbReference type="ARBA" id="ARBA00046315"/>
    </source>
</evidence>
<dbReference type="GO" id="GO:0047804">
    <property type="term" value="F:cysteine-S-conjugate beta-lyase activity"/>
    <property type="evidence" value="ECO:0007669"/>
    <property type="project" value="UniProtKB-EC"/>
</dbReference>
<evidence type="ECO:0000256" key="1">
    <source>
        <dbReference type="ARBA" id="ARBA00001933"/>
    </source>
</evidence>
<dbReference type="NCBIfam" id="TIGR01324">
    <property type="entry name" value="cysta_beta_ly_B"/>
    <property type="match status" value="1"/>
</dbReference>
<dbReference type="PANTHER" id="PTHR43500">
    <property type="entry name" value="CYSTATHIONINE BETA-LYASE-RELATED"/>
    <property type="match status" value="1"/>
</dbReference>
<evidence type="ECO:0000256" key="6">
    <source>
        <dbReference type="ARBA" id="ARBA00047517"/>
    </source>
</evidence>
<dbReference type="Pfam" id="PF01053">
    <property type="entry name" value="Cys_Met_Meta_PP"/>
    <property type="match status" value="1"/>
</dbReference>
<dbReference type="CDD" id="cd00614">
    <property type="entry name" value="CGS_like"/>
    <property type="match status" value="1"/>
</dbReference>
<dbReference type="InterPro" id="IPR015422">
    <property type="entry name" value="PyrdxlP-dep_Trfase_small"/>
</dbReference>
<dbReference type="Proteomes" id="UP000566813">
    <property type="component" value="Unassembled WGS sequence"/>
</dbReference>
<dbReference type="AlphaFoldDB" id="A0A7X1KLF6"/>
<feature type="modified residue" description="N6-(pyridoxal phosphate)lysine" evidence="8">
    <location>
        <position position="215"/>
    </location>
</feature>
<dbReference type="Gene3D" id="3.90.1150.10">
    <property type="entry name" value="Aspartate Aminotransferase, domain 1"/>
    <property type="match status" value="1"/>
</dbReference>
<comment type="cofactor">
    <cofactor evidence="1 9">
        <name>pyridoxal 5'-phosphate</name>
        <dbReference type="ChEBI" id="CHEBI:597326"/>
    </cofactor>
</comment>
<evidence type="ECO:0000313" key="11">
    <source>
        <dbReference type="Proteomes" id="UP000566813"/>
    </source>
</evidence>
<gene>
    <name evidence="10" type="primary">metC</name>
    <name evidence="10" type="ORF">H7F51_06640</name>
</gene>
<comment type="caution">
    <text evidence="10">The sequence shown here is derived from an EMBL/GenBank/DDBJ whole genome shotgun (WGS) entry which is preliminary data.</text>
</comment>
<name>A0A7X1KLF6_9SPHN</name>
<organism evidence="10 11">
    <name type="scientific">Novosphingobium flavum</name>
    <dbReference type="NCBI Taxonomy" id="1778672"/>
    <lineage>
        <taxon>Bacteria</taxon>
        <taxon>Pseudomonadati</taxon>
        <taxon>Pseudomonadota</taxon>
        <taxon>Alphaproteobacteria</taxon>
        <taxon>Sphingomonadales</taxon>
        <taxon>Sphingomonadaceae</taxon>
        <taxon>Novosphingobium</taxon>
    </lineage>
</organism>
<dbReference type="PIRSF" id="PIRSF001434">
    <property type="entry name" value="CGS"/>
    <property type="match status" value="1"/>
</dbReference>
<reference evidence="10 11" key="1">
    <citation type="submission" date="2020-08" db="EMBL/GenBank/DDBJ databases">
        <title>The genome sequence of type strain Novosphingobium flavum NBRC 111647.</title>
        <authorList>
            <person name="Liu Y."/>
        </authorList>
    </citation>
    <scope>NUCLEOTIDE SEQUENCE [LARGE SCALE GENOMIC DNA]</scope>
    <source>
        <strain evidence="10 11">NBRC 111647</strain>
    </source>
</reference>
<evidence type="ECO:0000256" key="2">
    <source>
        <dbReference type="ARBA" id="ARBA00009077"/>
    </source>
</evidence>
<dbReference type="FunFam" id="3.40.640.10:FF:000046">
    <property type="entry name" value="Cystathionine gamma-lyase"/>
    <property type="match status" value="1"/>
</dbReference>
<dbReference type="InterPro" id="IPR000277">
    <property type="entry name" value="Cys/Met-Metab_PyrdxlP-dep_enz"/>
</dbReference>
<evidence type="ECO:0000256" key="9">
    <source>
        <dbReference type="RuleBase" id="RU362118"/>
    </source>
</evidence>
<dbReference type="SUPFAM" id="SSF53383">
    <property type="entry name" value="PLP-dependent transferases"/>
    <property type="match status" value="1"/>
</dbReference>
<dbReference type="Gene3D" id="3.40.640.10">
    <property type="entry name" value="Type I PLP-dependent aspartate aminotransferase-like (Major domain)"/>
    <property type="match status" value="1"/>
</dbReference>
<dbReference type="EMBL" id="JACLAW010000004">
    <property type="protein sequence ID" value="MBC2665190.1"/>
    <property type="molecule type" value="Genomic_DNA"/>
</dbReference>
<comment type="similarity">
    <text evidence="2 9">Belongs to the trans-sulfuration enzymes family.</text>
</comment>
<keyword evidence="11" id="KW-1185">Reference proteome</keyword>
<dbReference type="PANTHER" id="PTHR43500:SF1">
    <property type="entry name" value="CYSTATHIONINE BETA-LYASE-RELATED"/>
    <property type="match status" value="1"/>
</dbReference>
<sequence>MKTDLSRFGRGTQTLHAGRDPSANFGVVNPPVYHCSTVLFESVEELLETRRDRASGAYEGFTYGREGTATTRAFEDAVTLLEGGYRAVTTSCGLGAICASLTAFLSAGDHLLIVDSLYGPARAFCEDFLRKFGVEITYYRPSVGAGIEALIQPNTKVIYLESPGSLTFEMTDVPAITKIARARGIKTVFDNTWGSPVNFRPLEHGVDVSVNAATKYISGHSDLMLGIAVCTKEAFIPVKATASGSGYCGGPDDVYMALRGLRTLPLRMKQHHQSALTIAEWLQARPEVARVMYPALPSDPGHAIWKRDYDGASGLFGIVLNACTDKQFAAMLDHMDLFKLGYSWGGYESLVVPTYPSDLRSAVTWEAPGPSIRLHVGLEEVDDLIGDLERGFARLHAAA</sequence>
<comment type="pathway">
    <text evidence="5">Amino-acid biosynthesis; L-methionine biosynthesis via de novo pathway; L-homocysteine from L-cystathionine: step 1/1.</text>
</comment>
<keyword evidence="4 10" id="KW-0456">Lyase</keyword>
<dbReference type="InterPro" id="IPR006233">
    <property type="entry name" value="Cys_b_lyase_bac"/>
</dbReference>
<comment type="catalytic activity">
    <reaction evidence="7">
        <text>an S-substituted L-cysteine + H2O = a thiol + pyruvate + NH4(+)</text>
        <dbReference type="Rhea" id="RHEA:18121"/>
        <dbReference type="ChEBI" id="CHEBI:15361"/>
        <dbReference type="ChEBI" id="CHEBI:15377"/>
        <dbReference type="ChEBI" id="CHEBI:28938"/>
        <dbReference type="ChEBI" id="CHEBI:29256"/>
        <dbReference type="ChEBI" id="CHEBI:58717"/>
        <dbReference type="EC" id="4.4.1.13"/>
    </reaction>
</comment>
<proteinExistence type="inferred from homology"/>
<comment type="catalytic activity">
    <reaction evidence="6">
        <text>L,L-cystathionine + H2O = L-homocysteine + pyruvate + NH4(+)</text>
        <dbReference type="Rhea" id="RHEA:13965"/>
        <dbReference type="ChEBI" id="CHEBI:15361"/>
        <dbReference type="ChEBI" id="CHEBI:15377"/>
        <dbReference type="ChEBI" id="CHEBI:28938"/>
        <dbReference type="ChEBI" id="CHEBI:58161"/>
        <dbReference type="ChEBI" id="CHEBI:58199"/>
    </reaction>
</comment>